<dbReference type="Proteomes" id="UP000235220">
    <property type="component" value="Chromosome 7"/>
</dbReference>
<name>A0A2I4GN08_JUGRE</name>
<feature type="compositionally biased region" description="Polar residues" evidence="1">
    <location>
        <begin position="88"/>
        <end position="101"/>
    </location>
</feature>
<keyword evidence="2" id="KW-1185">Reference proteome</keyword>
<dbReference type="RefSeq" id="XP_018845281.1">
    <property type="nucleotide sequence ID" value="XM_018989736.2"/>
</dbReference>
<sequence length="229" mass="26208">MSNTRDQSTVAHHPLHTIRGFNFFSIKSHVLHRGFYIYEYRRHSNFDPYPAPTLPPSHSRVPLPPSRHPAPAPPSLHQHHRTTHRDSSPSLPSPSTREPSTAQFKSYPPIFFSAHILEELKQNESAPLIIFCVFFRVRNCSKFGLRSASSLQILFWVLPCLKFGGCGVEAPERSLKRGTLLAGLLLWSLNRLLLLRFLRYSLSYIPFSRSVVSKVVSMFCIVDEKPDWC</sequence>
<proteinExistence type="predicted"/>
<dbReference type="AlphaFoldDB" id="A0A2I4GN08"/>
<protein>
    <submittedName>
        <fullName evidence="3">Uncharacterized protein LOC109009297</fullName>
    </submittedName>
</protein>
<feature type="compositionally biased region" description="Pro residues" evidence="1">
    <location>
        <begin position="62"/>
        <end position="74"/>
    </location>
</feature>
<organism evidence="2 3">
    <name type="scientific">Juglans regia</name>
    <name type="common">English walnut</name>
    <dbReference type="NCBI Taxonomy" id="51240"/>
    <lineage>
        <taxon>Eukaryota</taxon>
        <taxon>Viridiplantae</taxon>
        <taxon>Streptophyta</taxon>
        <taxon>Embryophyta</taxon>
        <taxon>Tracheophyta</taxon>
        <taxon>Spermatophyta</taxon>
        <taxon>Magnoliopsida</taxon>
        <taxon>eudicotyledons</taxon>
        <taxon>Gunneridae</taxon>
        <taxon>Pentapetalae</taxon>
        <taxon>rosids</taxon>
        <taxon>fabids</taxon>
        <taxon>Fagales</taxon>
        <taxon>Juglandaceae</taxon>
        <taxon>Juglans</taxon>
    </lineage>
</organism>
<dbReference type="Gramene" id="Jr07_25490_p1">
    <property type="protein sequence ID" value="cds.Jr07_25490_p1"/>
    <property type="gene ID" value="Jr07_25490"/>
</dbReference>
<dbReference type="KEGG" id="jre:109009297"/>
<accession>A0A2I4GN08</accession>
<dbReference type="GeneID" id="109009297"/>
<reference evidence="3" key="1">
    <citation type="submission" date="2025-08" db="UniProtKB">
        <authorList>
            <consortium name="RefSeq"/>
        </authorList>
    </citation>
    <scope>IDENTIFICATION</scope>
    <source>
        <tissue evidence="3">Leaves</tissue>
    </source>
</reference>
<evidence type="ECO:0000313" key="2">
    <source>
        <dbReference type="Proteomes" id="UP000235220"/>
    </source>
</evidence>
<evidence type="ECO:0000313" key="3">
    <source>
        <dbReference type="RefSeq" id="XP_018845281.1"/>
    </source>
</evidence>
<evidence type="ECO:0000256" key="1">
    <source>
        <dbReference type="SAM" id="MobiDB-lite"/>
    </source>
</evidence>
<gene>
    <name evidence="3" type="primary">LOC109009297</name>
</gene>
<feature type="region of interest" description="Disordered" evidence="1">
    <location>
        <begin position="51"/>
        <end position="101"/>
    </location>
</feature>